<feature type="compositionally biased region" description="Polar residues" evidence="1">
    <location>
        <begin position="676"/>
        <end position="707"/>
    </location>
</feature>
<dbReference type="PANTHER" id="PTHR38700:SF1">
    <property type="entry name" value="PH DOMAIN-CONTAINING PROTEIN"/>
    <property type="match status" value="1"/>
</dbReference>
<feature type="compositionally biased region" description="Basic and acidic residues" evidence="1">
    <location>
        <begin position="122"/>
        <end position="142"/>
    </location>
</feature>
<feature type="region of interest" description="Disordered" evidence="1">
    <location>
        <begin position="574"/>
        <end position="716"/>
    </location>
</feature>
<dbReference type="SUPFAM" id="SSF50729">
    <property type="entry name" value="PH domain-like"/>
    <property type="match status" value="1"/>
</dbReference>
<dbReference type="OrthoDB" id="6235964at2759"/>
<feature type="compositionally biased region" description="Polar residues" evidence="1">
    <location>
        <begin position="103"/>
        <end position="118"/>
    </location>
</feature>
<proteinExistence type="predicted"/>
<dbReference type="InterPro" id="IPR001849">
    <property type="entry name" value="PH_domain"/>
</dbReference>
<dbReference type="InterPro" id="IPR029071">
    <property type="entry name" value="Ubiquitin-like_domsf"/>
</dbReference>
<dbReference type="AlphaFoldDB" id="A0A370TZJ9"/>
<feature type="compositionally biased region" description="Polar residues" evidence="1">
    <location>
        <begin position="28"/>
        <end position="37"/>
    </location>
</feature>
<accession>A0A370TZJ9</accession>
<dbReference type="STRING" id="2656787.A0A370TZJ9"/>
<dbReference type="CDD" id="cd22249">
    <property type="entry name" value="UDM1_RNF168_RNF169-like"/>
    <property type="match status" value="1"/>
</dbReference>
<evidence type="ECO:0000313" key="3">
    <source>
        <dbReference type="EMBL" id="RDL40944.1"/>
    </source>
</evidence>
<keyword evidence="4" id="KW-1185">Reference proteome</keyword>
<evidence type="ECO:0000313" key="4">
    <source>
        <dbReference type="Proteomes" id="UP000254866"/>
    </source>
</evidence>
<dbReference type="GeneID" id="43593772"/>
<dbReference type="RefSeq" id="XP_031873600.1">
    <property type="nucleotide sequence ID" value="XM_032009546.1"/>
</dbReference>
<dbReference type="SUPFAM" id="SSF54236">
    <property type="entry name" value="Ubiquitin-like"/>
    <property type="match status" value="1"/>
</dbReference>
<dbReference type="PROSITE" id="PS50003">
    <property type="entry name" value="PH_DOMAIN"/>
    <property type="match status" value="1"/>
</dbReference>
<sequence length="797" mass="89188">MSGEKDESPASAPAKYSRYRSVRHASVKSPQSEPSPQKQDDDASSLGRTKSMSRYRRSRVGTQTSEPAPPMPPMPPPALGGYSTLQTPGARPTRRVTEPALSSHRQYPTSPNVETIPQLQGRPRETEEERSRRKLRDLREQDVLIEEQRRQADEQLRIAQHRKAQADEQARLMEEETARLLDEQKRKDLERLDAELAAAVPQTPKVTSPREKFGFFSRKRAVTKTSGSGSGSGANSLSRGIESPPPRSVEKAAARPETGLSPPRRLEPVATEPKLEHPKMIEQGGGGIVPQTDAPISASNAGERRVLIRCKQSSINLPFDPETTPTDLIFTAANVMTQDINPSTTVLLESYTPLGLERRVRRYEHIRDIMNSWDRDTQNAVLLQNSDSPQFDRDLDASSVPKEAPEGTTVYMYHSQKPGKWNKRHVTLLSTGQIYMSKKPGAKSSDKDFANLCHLTDFDIYTATPQYTRKVLKPPKKHCYAIKSQQKTAMFLSTENFVHYFSTDDESLAHKWYSAVQQWRSWYLVNRMGEGAKKKPKAAHSNGKSTANKLGRTLKVSVDEDPYTIGSFTPLLDVDRFDHQKPESKDREYESDDGSPPRQVPFHLRNSISLPHVPNRRESKRHPPPVSYRLPPEPEEEFSSSGLLGRTYSQRQRLQKEREQQQELIPSGPFVDGPSLLNSHGGNQRAMSIKSTRTTTMRSQRPDTSAAPSMPKPLLDFTPEFREAPQWDKRGKGHGVKPIEGVPLVDVAKGPNTEALNMGPTQTLFRRDQVPGVRSRTGTVNGRSEGAFIKGGLVSGL</sequence>
<evidence type="ECO:0000259" key="2">
    <source>
        <dbReference type="PROSITE" id="PS50003"/>
    </source>
</evidence>
<dbReference type="PANTHER" id="PTHR38700">
    <property type="entry name" value="YALI0E22418P"/>
    <property type="match status" value="1"/>
</dbReference>
<protein>
    <recommendedName>
        <fullName evidence="2">PH domain-containing protein</fullName>
    </recommendedName>
</protein>
<dbReference type="Proteomes" id="UP000254866">
    <property type="component" value="Unassembled WGS sequence"/>
</dbReference>
<comment type="caution">
    <text evidence="3">The sequence shown here is derived from an EMBL/GenBank/DDBJ whole genome shotgun (WGS) entry which is preliminary data.</text>
</comment>
<dbReference type="Pfam" id="PF00169">
    <property type="entry name" value="PH"/>
    <property type="match status" value="1"/>
</dbReference>
<feature type="region of interest" description="Disordered" evidence="1">
    <location>
        <begin position="1"/>
        <end position="142"/>
    </location>
</feature>
<gene>
    <name evidence="3" type="ORF">BP5553_00923</name>
</gene>
<feature type="domain" description="PH" evidence="2">
    <location>
        <begin position="402"/>
        <end position="521"/>
    </location>
</feature>
<feature type="compositionally biased region" description="Basic and acidic residues" evidence="1">
    <location>
        <begin position="574"/>
        <end position="588"/>
    </location>
</feature>
<feature type="region of interest" description="Disordered" evidence="1">
    <location>
        <begin position="217"/>
        <end position="274"/>
    </location>
</feature>
<evidence type="ECO:0000256" key="1">
    <source>
        <dbReference type="SAM" id="MobiDB-lite"/>
    </source>
</evidence>
<dbReference type="InterPro" id="IPR011993">
    <property type="entry name" value="PH-like_dom_sf"/>
</dbReference>
<name>A0A370TZJ9_9HELO</name>
<dbReference type="EMBL" id="NPIC01000001">
    <property type="protein sequence ID" value="RDL40944.1"/>
    <property type="molecule type" value="Genomic_DNA"/>
</dbReference>
<dbReference type="Gene3D" id="2.30.29.30">
    <property type="entry name" value="Pleckstrin-homology domain (PH domain)/Phosphotyrosine-binding domain (PTB)"/>
    <property type="match status" value="1"/>
</dbReference>
<reference evidence="3 4" key="1">
    <citation type="journal article" date="2018" name="IMA Fungus">
        <title>IMA Genome-F 9: Draft genome sequence of Annulohypoxylon stygium, Aspergillus mulundensis, Berkeleyomyces basicola (syn. Thielaviopsis basicola), Ceratocystis smalleyi, two Cercospora beticola strains, Coleophoma cylindrospora, Fusarium fracticaudum, Phialophora cf. hyalina, and Morchella septimelata.</title>
        <authorList>
            <person name="Wingfield B.D."/>
            <person name="Bills G.F."/>
            <person name="Dong Y."/>
            <person name="Huang W."/>
            <person name="Nel W.J."/>
            <person name="Swalarsk-Parry B.S."/>
            <person name="Vaghefi N."/>
            <person name="Wilken P.M."/>
            <person name="An Z."/>
            <person name="de Beer Z.W."/>
            <person name="De Vos L."/>
            <person name="Chen L."/>
            <person name="Duong T.A."/>
            <person name="Gao Y."/>
            <person name="Hammerbacher A."/>
            <person name="Kikkert J.R."/>
            <person name="Li Y."/>
            <person name="Li H."/>
            <person name="Li K."/>
            <person name="Li Q."/>
            <person name="Liu X."/>
            <person name="Ma X."/>
            <person name="Naidoo K."/>
            <person name="Pethybridge S.J."/>
            <person name="Sun J."/>
            <person name="Steenkamp E.T."/>
            <person name="van der Nest M.A."/>
            <person name="van Wyk S."/>
            <person name="Wingfield M.J."/>
            <person name="Xiong C."/>
            <person name="Yue Q."/>
            <person name="Zhang X."/>
        </authorList>
    </citation>
    <scope>NUCLEOTIDE SEQUENCE [LARGE SCALE GENOMIC DNA]</scope>
    <source>
        <strain evidence="3 4">BP 5553</strain>
    </source>
</reference>
<feature type="compositionally biased region" description="Basic residues" evidence="1">
    <location>
        <begin position="17"/>
        <end position="26"/>
    </location>
</feature>
<organism evidence="3 4">
    <name type="scientific">Venustampulla echinocandica</name>
    <dbReference type="NCBI Taxonomy" id="2656787"/>
    <lineage>
        <taxon>Eukaryota</taxon>
        <taxon>Fungi</taxon>
        <taxon>Dikarya</taxon>
        <taxon>Ascomycota</taxon>
        <taxon>Pezizomycotina</taxon>
        <taxon>Leotiomycetes</taxon>
        <taxon>Helotiales</taxon>
        <taxon>Pleuroascaceae</taxon>
        <taxon>Venustampulla</taxon>
    </lineage>
</organism>
<feature type="compositionally biased region" description="Pro residues" evidence="1">
    <location>
        <begin position="67"/>
        <end position="78"/>
    </location>
</feature>